<dbReference type="STRING" id="1618574.UT24_C0003G0043"/>
<dbReference type="AlphaFoldDB" id="A0A0G0MMK3"/>
<evidence type="ECO:0000313" key="2">
    <source>
        <dbReference type="Proteomes" id="UP000033881"/>
    </source>
</evidence>
<dbReference type="Proteomes" id="UP000033881">
    <property type="component" value="Unassembled WGS sequence"/>
</dbReference>
<protein>
    <submittedName>
        <fullName evidence="1">Uncharacterized protein</fullName>
    </submittedName>
</protein>
<accession>A0A0G0MMK3</accession>
<dbReference type="EMBL" id="LBWB01000003">
    <property type="protein sequence ID" value="KKR01636.1"/>
    <property type="molecule type" value="Genomic_DNA"/>
</dbReference>
<name>A0A0G0MMK3_9BACT</name>
<organism evidence="1 2">
    <name type="scientific">Candidatus Woesebacteria bacterium GW2011_GWB1_39_12</name>
    <dbReference type="NCBI Taxonomy" id="1618574"/>
    <lineage>
        <taxon>Bacteria</taxon>
        <taxon>Candidatus Woeseibacteriota</taxon>
    </lineage>
</organism>
<reference evidence="1 2" key="1">
    <citation type="journal article" date="2015" name="Nature">
        <title>rRNA introns, odd ribosomes, and small enigmatic genomes across a large radiation of phyla.</title>
        <authorList>
            <person name="Brown C.T."/>
            <person name="Hug L.A."/>
            <person name="Thomas B.C."/>
            <person name="Sharon I."/>
            <person name="Castelle C.J."/>
            <person name="Singh A."/>
            <person name="Wilkins M.J."/>
            <person name="Williams K.H."/>
            <person name="Banfield J.F."/>
        </authorList>
    </citation>
    <scope>NUCLEOTIDE SEQUENCE [LARGE SCALE GENOMIC DNA]</scope>
</reference>
<evidence type="ECO:0000313" key="1">
    <source>
        <dbReference type="EMBL" id="KKR01636.1"/>
    </source>
</evidence>
<sequence length="71" mass="8148">MNKQERQFGSEEIAYVYSVSSWTTSHITQIHLTADDKRTFCGIIVGKAWQGAEGPETCKRCRKSRLRLIET</sequence>
<proteinExistence type="predicted"/>
<comment type="caution">
    <text evidence="1">The sequence shown here is derived from an EMBL/GenBank/DDBJ whole genome shotgun (WGS) entry which is preliminary data.</text>
</comment>
<gene>
    <name evidence="1" type="ORF">UT24_C0003G0043</name>
</gene>